<proteinExistence type="predicted"/>
<evidence type="ECO:0000313" key="2">
    <source>
        <dbReference type="EMBL" id="MBO0452961.1"/>
    </source>
</evidence>
<dbReference type="EMBL" id="JAFLVR010000027">
    <property type="protein sequence ID" value="MBO0452961.1"/>
    <property type="molecule type" value="Genomic_DNA"/>
</dbReference>
<accession>A0ABS3HHM9</accession>
<dbReference type="Pfam" id="PF04205">
    <property type="entry name" value="FMN_bind"/>
    <property type="match status" value="1"/>
</dbReference>
<reference evidence="2 3" key="1">
    <citation type="submission" date="2021-03" db="EMBL/GenBank/DDBJ databases">
        <title>Enterococcal diversity collection.</title>
        <authorList>
            <person name="Gilmore M.S."/>
            <person name="Schwartzman J."/>
            <person name="Van Tyne D."/>
            <person name="Martin M."/>
            <person name="Earl A.M."/>
            <person name="Manson A.L."/>
            <person name="Straub T."/>
            <person name="Salamzade R."/>
            <person name="Saavedra J."/>
            <person name="Lebreton F."/>
            <person name="Prichula J."/>
            <person name="Schaufler K."/>
            <person name="Gaca A."/>
            <person name="Sgardioli B."/>
            <person name="Wagenaar J."/>
            <person name="Strong T."/>
        </authorList>
    </citation>
    <scope>NUCLEOTIDE SEQUENCE [LARGE SCALE GENOMIC DNA]</scope>
    <source>
        <strain evidence="2 3">MJM16</strain>
    </source>
</reference>
<evidence type="ECO:0000259" key="1">
    <source>
        <dbReference type="SMART" id="SM00900"/>
    </source>
</evidence>
<dbReference type="RefSeq" id="WP_207108735.1">
    <property type="nucleotide sequence ID" value="NZ_JAFLVR010000027.1"/>
</dbReference>
<feature type="domain" description="FMN-binding" evidence="1">
    <location>
        <begin position="58"/>
        <end position="132"/>
    </location>
</feature>
<dbReference type="Proteomes" id="UP000664495">
    <property type="component" value="Unassembled WGS sequence"/>
</dbReference>
<dbReference type="Gene3D" id="3.90.1010.20">
    <property type="match status" value="1"/>
</dbReference>
<gene>
    <name evidence="2" type="ORF">JZO85_11805</name>
</gene>
<organism evidence="2 3">
    <name type="scientific">Candidatus Enterococcus murrayae</name>
    <dbReference type="NCBI Taxonomy" id="2815321"/>
    <lineage>
        <taxon>Bacteria</taxon>
        <taxon>Bacillati</taxon>
        <taxon>Bacillota</taxon>
        <taxon>Bacilli</taxon>
        <taxon>Lactobacillales</taxon>
        <taxon>Enterococcaceae</taxon>
        <taxon>Enterococcus</taxon>
    </lineage>
</organism>
<keyword evidence="3" id="KW-1185">Reference proteome</keyword>
<name>A0ABS3HHM9_9ENTE</name>
<protein>
    <submittedName>
        <fullName evidence="2">FMN-binding protein</fullName>
    </submittedName>
</protein>
<evidence type="ECO:0000313" key="3">
    <source>
        <dbReference type="Proteomes" id="UP000664495"/>
    </source>
</evidence>
<comment type="caution">
    <text evidence="2">The sequence shown here is derived from an EMBL/GenBank/DDBJ whole genome shotgun (WGS) entry which is preliminary data.</text>
</comment>
<sequence>MKKKGRTLLIIGLIALVLAGGYGIYYYNRFTNYKKAVQEIQINEPDLSTIKDGKYIGQHNVDFIFAKVEVEIEDHQFRSIKMLAHTNDRGENADDIPAQILEEQKIGVDAVSGATNSSKVIQKAVEKALQTD</sequence>
<dbReference type="InterPro" id="IPR007329">
    <property type="entry name" value="FMN-bd"/>
</dbReference>
<dbReference type="SMART" id="SM00900">
    <property type="entry name" value="FMN_bind"/>
    <property type="match status" value="1"/>
</dbReference>